<dbReference type="PANTHER" id="PTHR42718:SF42">
    <property type="entry name" value="EXPORT PROTEIN"/>
    <property type="match status" value="1"/>
</dbReference>
<keyword evidence="4 7" id="KW-0812">Transmembrane</keyword>
<dbReference type="AlphaFoldDB" id="A0A6J7EJL6"/>
<feature type="transmembrane region" description="Helical" evidence="7">
    <location>
        <begin position="116"/>
        <end position="137"/>
    </location>
</feature>
<dbReference type="SUPFAM" id="SSF103473">
    <property type="entry name" value="MFS general substrate transporter"/>
    <property type="match status" value="1"/>
</dbReference>
<reference evidence="9" key="1">
    <citation type="submission" date="2020-05" db="EMBL/GenBank/DDBJ databases">
        <authorList>
            <person name="Chiriac C."/>
            <person name="Salcher M."/>
            <person name="Ghai R."/>
            <person name="Kavagutti S V."/>
        </authorList>
    </citation>
    <scope>NUCLEOTIDE SEQUENCE</scope>
</reference>
<feature type="transmembrane region" description="Helical" evidence="7">
    <location>
        <begin position="20"/>
        <end position="47"/>
    </location>
</feature>
<name>A0A6J7EJL6_9ZZZZ</name>
<gene>
    <name evidence="9" type="ORF">UFOPK3376_01564</name>
</gene>
<dbReference type="InterPro" id="IPR020846">
    <property type="entry name" value="MFS_dom"/>
</dbReference>
<feature type="transmembrane region" description="Helical" evidence="7">
    <location>
        <begin position="59"/>
        <end position="79"/>
    </location>
</feature>
<keyword evidence="2" id="KW-0813">Transport</keyword>
<evidence type="ECO:0000259" key="8">
    <source>
        <dbReference type="PROSITE" id="PS50850"/>
    </source>
</evidence>
<feature type="transmembrane region" description="Helical" evidence="7">
    <location>
        <begin position="86"/>
        <end position="104"/>
    </location>
</feature>
<dbReference type="GO" id="GO:0005886">
    <property type="term" value="C:plasma membrane"/>
    <property type="evidence" value="ECO:0007669"/>
    <property type="project" value="UniProtKB-SubCell"/>
</dbReference>
<keyword evidence="3" id="KW-1003">Cell membrane</keyword>
<feature type="transmembrane region" description="Helical" evidence="7">
    <location>
        <begin position="365"/>
        <end position="386"/>
    </location>
</feature>
<dbReference type="InterPro" id="IPR036259">
    <property type="entry name" value="MFS_trans_sf"/>
</dbReference>
<evidence type="ECO:0000256" key="4">
    <source>
        <dbReference type="ARBA" id="ARBA00022692"/>
    </source>
</evidence>
<organism evidence="9">
    <name type="scientific">freshwater metagenome</name>
    <dbReference type="NCBI Taxonomy" id="449393"/>
    <lineage>
        <taxon>unclassified sequences</taxon>
        <taxon>metagenomes</taxon>
        <taxon>ecological metagenomes</taxon>
    </lineage>
</organism>
<evidence type="ECO:0000256" key="2">
    <source>
        <dbReference type="ARBA" id="ARBA00022448"/>
    </source>
</evidence>
<evidence type="ECO:0000256" key="3">
    <source>
        <dbReference type="ARBA" id="ARBA00022475"/>
    </source>
</evidence>
<feature type="transmembrane region" description="Helical" evidence="7">
    <location>
        <begin position="178"/>
        <end position="198"/>
    </location>
</feature>
<keyword evidence="5 7" id="KW-1133">Transmembrane helix</keyword>
<protein>
    <submittedName>
        <fullName evidence="9">Unannotated protein</fullName>
    </submittedName>
</protein>
<evidence type="ECO:0000256" key="5">
    <source>
        <dbReference type="ARBA" id="ARBA00022989"/>
    </source>
</evidence>
<accession>A0A6J7EJL6</accession>
<dbReference type="EMBL" id="CAFBLP010000036">
    <property type="protein sequence ID" value="CAB4881364.1"/>
    <property type="molecule type" value="Genomic_DNA"/>
</dbReference>
<evidence type="ECO:0000256" key="7">
    <source>
        <dbReference type="SAM" id="Phobius"/>
    </source>
</evidence>
<feature type="transmembrane region" description="Helical" evidence="7">
    <location>
        <begin position="210"/>
        <end position="227"/>
    </location>
</feature>
<dbReference type="Gene3D" id="1.20.1720.10">
    <property type="entry name" value="Multidrug resistance protein D"/>
    <property type="match status" value="1"/>
</dbReference>
<feature type="transmembrane region" description="Helical" evidence="7">
    <location>
        <begin position="486"/>
        <end position="505"/>
    </location>
</feature>
<feature type="transmembrane region" description="Helical" evidence="7">
    <location>
        <begin position="276"/>
        <end position="295"/>
    </location>
</feature>
<feature type="transmembrane region" description="Helical" evidence="7">
    <location>
        <begin position="340"/>
        <end position="359"/>
    </location>
</feature>
<feature type="transmembrane region" description="Helical" evidence="7">
    <location>
        <begin position="149"/>
        <end position="172"/>
    </location>
</feature>
<comment type="subcellular location">
    <subcellularLocation>
        <location evidence="1">Cell membrane</location>
        <topology evidence="1">Multi-pass membrane protein</topology>
    </subcellularLocation>
</comment>
<evidence type="ECO:0000256" key="1">
    <source>
        <dbReference type="ARBA" id="ARBA00004651"/>
    </source>
</evidence>
<dbReference type="InterPro" id="IPR004638">
    <property type="entry name" value="EmrB-like"/>
</dbReference>
<keyword evidence="6 7" id="KW-0472">Membrane</keyword>
<dbReference type="PROSITE" id="PS50850">
    <property type="entry name" value="MFS"/>
    <property type="match status" value="1"/>
</dbReference>
<dbReference type="Gene3D" id="1.20.1250.20">
    <property type="entry name" value="MFS general substrate transporter like domains"/>
    <property type="match status" value="1"/>
</dbReference>
<dbReference type="Pfam" id="PF07690">
    <property type="entry name" value="MFS_1"/>
    <property type="match status" value="1"/>
</dbReference>
<dbReference type="NCBIfam" id="TIGR00711">
    <property type="entry name" value="efflux_EmrB"/>
    <property type="match status" value="1"/>
</dbReference>
<dbReference type="GO" id="GO:0022857">
    <property type="term" value="F:transmembrane transporter activity"/>
    <property type="evidence" value="ECO:0007669"/>
    <property type="project" value="InterPro"/>
</dbReference>
<evidence type="ECO:0000313" key="9">
    <source>
        <dbReference type="EMBL" id="CAB4881364.1"/>
    </source>
</evidence>
<dbReference type="InterPro" id="IPR011701">
    <property type="entry name" value="MFS"/>
</dbReference>
<proteinExistence type="predicted"/>
<feature type="transmembrane region" description="Helical" evidence="7">
    <location>
        <begin position="239"/>
        <end position="256"/>
    </location>
</feature>
<dbReference type="PRINTS" id="PR01036">
    <property type="entry name" value="TCRTETB"/>
</dbReference>
<feature type="domain" description="Major facilitator superfamily (MFS) profile" evidence="8">
    <location>
        <begin position="21"/>
        <end position="509"/>
    </location>
</feature>
<sequence length="534" mass="56340">MQATPESLGVDPDVHARRWWVLAVLCLSMTIIVMDNTILNVAIPSLIRDLDATNSQVQWIIDSYTIVFAGLLLTTGSLSDRFGRKGALQVGILMFMAGSISSALSTSSTQLILTRAFMGIGGALIMPSTLSILTDVFRDAKERGRAIAVWAGFSGIGVALGPVTGGLLLKHFSWSSVFWVNVPIGITALVAGSLLLTTSRDPNQGRLDPLGSLLSMLGLGALLFGIIEVPVRGWSDTQVIAGFVVGILAVTAFISWELHTDHPMLDMRFFQNPRFAAANTAVTMTFFAMFGSLFLMTQYWQFVHDYSPLEAGVRLVPYAASMMIVAPLSARVVERIGSKRVITVGLFTVTSALLLLSLVQRDTPYVLAILPYCLMAAGIGMTMPPATESIMGSLPREKAGVGSAVNDTTRQMGGALGVAMIGSVVSSIYSGRVDALAGRYHLTGAALTEARSSLGGGLRVAGSLGDQAAGLTNAIKDGFVAGLSSGLRLAAVVVVVAAFVVWRYLPARAADHDLLPAAYADELDVASVALAVGE</sequence>
<dbReference type="PANTHER" id="PTHR42718">
    <property type="entry name" value="MAJOR FACILITATOR SUPERFAMILY MULTIDRUG TRANSPORTER MFSC"/>
    <property type="match status" value="1"/>
</dbReference>
<dbReference type="CDD" id="cd17321">
    <property type="entry name" value="MFS_MMR_MDR_like"/>
    <property type="match status" value="1"/>
</dbReference>
<evidence type="ECO:0000256" key="6">
    <source>
        <dbReference type="ARBA" id="ARBA00023136"/>
    </source>
</evidence>